<accession>A0A4Z0LSF5</accession>
<dbReference type="EMBL" id="SRLE01000057">
    <property type="protein sequence ID" value="TGD70221.1"/>
    <property type="molecule type" value="Genomic_DNA"/>
</dbReference>
<dbReference type="SUPFAM" id="SSF52540">
    <property type="entry name" value="P-loop containing nucleoside triphosphate hydrolases"/>
    <property type="match status" value="1"/>
</dbReference>
<dbReference type="AlphaFoldDB" id="A0A4Z0LSF5"/>
<dbReference type="InterPro" id="IPR027417">
    <property type="entry name" value="P-loop_NTPase"/>
</dbReference>
<protein>
    <submittedName>
        <fullName evidence="1">Sulfotransferase</fullName>
    </submittedName>
</protein>
<proteinExistence type="predicted"/>
<dbReference type="OrthoDB" id="9777890at2"/>
<keyword evidence="1" id="KW-0808">Transferase</keyword>
<dbReference type="InterPro" id="IPR052736">
    <property type="entry name" value="Stf3_sulfotransferase"/>
</dbReference>
<evidence type="ECO:0000313" key="1">
    <source>
        <dbReference type="EMBL" id="TGD70221.1"/>
    </source>
</evidence>
<dbReference type="Pfam" id="PF13469">
    <property type="entry name" value="Sulfotransfer_3"/>
    <property type="match status" value="1"/>
</dbReference>
<dbReference type="PANTHER" id="PTHR36451">
    <property type="entry name" value="PAPS-DEPENDENT SULFOTRANSFERASE STF3"/>
    <property type="match status" value="1"/>
</dbReference>
<dbReference type="RefSeq" id="WP_135446686.1">
    <property type="nucleotide sequence ID" value="NZ_SRLE01000057.1"/>
</dbReference>
<organism evidence="1 2">
    <name type="scientific">Mangrovimicrobium sediminis</name>
    <dbReference type="NCBI Taxonomy" id="2562682"/>
    <lineage>
        <taxon>Bacteria</taxon>
        <taxon>Pseudomonadati</taxon>
        <taxon>Pseudomonadota</taxon>
        <taxon>Gammaproteobacteria</taxon>
        <taxon>Cellvibrionales</taxon>
        <taxon>Halieaceae</taxon>
        <taxon>Mangrovimicrobium</taxon>
    </lineage>
</organism>
<sequence>MCRSTTPGFYGTDQAPAYRFLHRFLQAVQWCEQYPPGQRWLLKSPQHLGALTAVQSVFPDATLVFTHRDPASVFTSLITMIGYVLRSTYATPGKQQIIDKTLRMQHGFLRGLVRDIDNLKGPVEHVYFHEFMADRPGTVARIYRADGYLHPRPPGSRGLRP</sequence>
<evidence type="ECO:0000313" key="2">
    <source>
        <dbReference type="Proteomes" id="UP000298050"/>
    </source>
</evidence>
<reference evidence="1 2" key="1">
    <citation type="submission" date="2019-04" db="EMBL/GenBank/DDBJ databases">
        <title>Taxonomy of novel Haliea sp. from mangrove soil of West Coast of India.</title>
        <authorList>
            <person name="Verma A."/>
            <person name="Kumar P."/>
            <person name="Krishnamurthi S."/>
        </authorList>
    </citation>
    <scope>NUCLEOTIDE SEQUENCE [LARGE SCALE GENOMIC DNA]</scope>
    <source>
        <strain evidence="1 2">SAOS-164</strain>
    </source>
</reference>
<gene>
    <name evidence="1" type="ORF">E4634_21285</name>
</gene>
<dbReference type="Gene3D" id="3.40.50.300">
    <property type="entry name" value="P-loop containing nucleotide triphosphate hydrolases"/>
    <property type="match status" value="1"/>
</dbReference>
<name>A0A4Z0LSF5_9GAMM</name>
<comment type="caution">
    <text evidence="1">The sequence shown here is derived from an EMBL/GenBank/DDBJ whole genome shotgun (WGS) entry which is preliminary data.</text>
</comment>
<dbReference type="PANTHER" id="PTHR36451:SF1">
    <property type="entry name" value="OMEGA-HYDROXY-BETA-DIHYDROMENAQUINONE-9 SULFOTRANSFERASE STF3"/>
    <property type="match status" value="1"/>
</dbReference>
<keyword evidence="2" id="KW-1185">Reference proteome</keyword>
<dbReference type="Proteomes" id="UP000298050">
    <property type="component" value="Unassembled WGS sequence"/>
</dbReference>
<dbReference type="GO" id="GO:0016740">
    <property type="term" value="F:transferase activity"/>
    <property type="evidence" value="ECO:0007669"/>
    <property type="project" value="UniProtKB-KW"/>
</dbReference>